<organism evidence="2 3">
    <name type="scientific">Paracraurococcus lichenis</name>
    <dbReference type="NCBI Taxonomy" id="3064888"/>
    <lineage>
        <taxon>Bacteria</taxon>
        <taxon>Pseudomonadati</taxon>
        <taxon>Pseudomonadota</taxon>
        <taxon>Alphaproteobacteria</taxon>
        <taxon>Acetobacterales</taxon>
        <taxon>Roseomonadaceae</taxon>
        <taxon>Paracraurococcus</taxon>
    </lineage>
</organism>
<evidence type="ECO:0000313" key="3">
    <source>
        <dbReference type="Proteomes" id="UP001243009"/>
    </source>
</evidence>
<accession>A0ABT9DSG9</accession>
<keyword evidence="3" id="KW-1185">Reference proteome</keyword>
<reference evidence="2 3" key="1">
    <citation type="submission" date="2023-08" db="EMBL/GenBank/DDBJ databases">
        <title>The draft genome sequence of Paracraurococcus sp. LOR1-02.</title>
        <authorList>
            <person name="Kingkaew E."/>
            <person name="Tanasupawat S."/>
        </authorList>
    </citation>
    <scope>NUCLEOTIDE SEQUENCE [LARGE SCALE GENOMIC DNA]</scope>
    <source>
        <strain evidence="2 3">LOR1-02</strain>
    </source>
</reference>
<dbReference type="EMBL" id="JAUTWS010000001">
    <property type="protein sequence ID" value="MDO9706842.1"/>
    <property type="molecule type" value="Genomic_DNA"/>
</dbReference>
<dbReference type="InterPro" id="IPR042100">
    <property type="entry name" value="Bug_dom1"/>
</dbReference>
<dbReference type="Proteomes" id="UP001243009">
    <property type="component" value="Unassembled WGS sequence"/>
</dbReference>
<dbReference type="PANTHER" id="PTHR42928:SF5">
    <property type="entry name" value="BLR1237 PROTEIN"/>
    <property type="match status" value="1"/>
</dbReference>
<sequence length="323" mass="33478">MAAGRITRRAAFALGLAPAAARAQGFPDRPVRLVVPFPPGGPVDTAARILAQAMGPLLGQPMVVENRSGAGGSVGIDAVAKSAPDGLTLALGSTGAVAVNVTLMPSLPYDPRRDLAPVGMVIGVPSLLVVRPGLAVGDFGELLAMARRQPGRLTFGSTGPGGTPHLAAELLKLRAGLDITHVAYRGAAPTVTALLTEEVDMAFLDLPVLLPHVREGKFRALGLAAAARAPVLPEVPTMAEAGQPGLEVENWYALIAPARVPPERIAALSRALQATLAQPETAERYEASGARIIGGTPEEAARFIAAETERWGEVVRRADIRPD</sequence>
<dbReference type="PIRSF" id="PIRSF017082">
    <property type="entry name" value="YflP"/>
    <property type="match status" value="1"/>
</dbReference>
<evidence type="ECO:0000256" key="1">
    <source>
        <dbReference type="ARBA" id="ARBA00006987"/>
    </source>
</evidence>
<proteinExistence type="inferred from homology"/>
<comment type="caution">
    <text evidence="2">The sequence shown here is derived from an EMBL/GenBank/DDBJ whole genome shotgun (WGS) entry which is preliminary data.</text>
</comment>
<dbReference type="SUPFAM" id="SSF53850">
    <property type="entry name" value="Periplasmic binding protein-like II"/>
    <property type="match status" value="1"/>
</dbReference>
<dbReference type="Gene3D" id="3.40.190.10">
    <property type="entry name" value="Periplasmic binding protein-like II"/>
    <property type="match status" value="1"/>
</dbReference>
<gene>
    <name evidence="2" type="ORF">Q7A36_00710</name>
</gene>
<dbReference type="CDD" id="cd13578">
    <property type="entry name" value="PBP2_Bug27"/>
    <property type="match status" value="1"/>
</dbReference>
<dbReference type="Pfam" id="PF03401">
    <property type="entry name" value="TctC"/>
    <property type="match status" value="1"/>
</dbReference>
<dbReference type="Gene3D" id="3.40.190.150">
    <property type="entry name" value="Bordetella uptake gene, domain 1"/>
    <property type="match status" value="1"/>
</dbReference>
<dbReference type="InterPro" id="IPR005064">
    <property type="entry name" value="BUG"/>
</dbReference>
<comment type="similarity">
    <text evidence="1">Belongs to the UPF0065 (bug) family.</text>
</comment>
<evidence type="ECO:0000313" key="2">
    <source>
        <dbReference type="EMBL" id="MDO9706842.1"/>
    </source>
</evidence>
<dbReference type="PANTHER" id="PTHR42928">
    <property type="entry name" value="TRICARBOXYLATE-BINDING PROTEIN"/>
    <property type="match status" value="1"/>
</dbReference>
<protein>
    <submittedName>
        <fullName evidence="2">Tripartite tricarboxylate transporter substrate binding protein</fullName>
    </submittedName>
</protein>
<name>A0ABT9DSG9_9PROT</name>
<dbReference type="RefSeq" id="WP_305101714.1">
    <property type="nucleotide sequence ID" value="NZ_JAUTWS010000001.1"/>
</dbReference>